<dbReference type="CDD" id="cd00833">
    <property type="entry name" value="PKS"/>
    <property type="match status" value="1"/>
</dbReference>
<dbReference type="CDD" id="cd05195">
    <property type="entry name" value="enoyl_red"/>
    <property type="match status" value="1"/>
</dbReference>
<dbReference type="SMART" id="SM00822">
    <property type="entry name" value="PKS_KR"/>
    <property type="match status" value="1"/>
</dbReference>
<dbReference type="InterPro" id="IPR056501">
    <property type="entry name" value="NAD-bd_HRPKS_sdrA"/>
</dbReference>
<dbReference type="InterPro" id="IPR020841">
    <property type="entry name" value="PKS_Beta-ketoAc_synthase_dom"/>
</dbReference>
<dbReference type="InterPro" id="IPR050091">
    <property type="entry name" value="PKS_NRPS_Biosynth_Enz"/>
</dbReference>
<feature type="compositionally biased region" description="Polar residues" evidence="9">
    <location>
        <begin position="1"/>
        <end position="10"/>
    </location>
</feature>
<dbReference type="InterPro" id="IPR014030">
    <property type="entry name" value="Ketoacyl_synth_N"/>
</dbReference>
<dbReference type="Gene3D" id="3.40.47.10">
    <property type="match status" value="1"/>
</dbReference>
<dbReference type="RefSeq" id="XP_033583347.1">
    <property type="nucleotide sequence ID" value="XM_033726768.1"/>
</dbReference>
<dbReference type="Pfam" id="PF16197">
    <property type="entry name" value="KAsynt_C_assoc"/>
    <property type="match status" value="1"/>
</dbReference>
<dbReference type="InterPro" id="IPR020843">
    <property type="entry name" value="ER"/>
</dbReference>
<evidence type="ECO:0000313" key="15">
    <source>
        <dbReference type="RefSeq" id="XP_033583347.1"/>
    </source>
</evidence>
<dbReference type="SMART" id="SM00825">
    <property type="entry name" value="PKS_KS"/>
    <property type="match status" value="1"/>
</dbReference>
<evidence type="ECO:0000256" key="9">
    <source>
        <dbReference type="SAM" id="MobiDB-lite"/>
    </source>
</evidence>
<dbReference type="SUPFAM" id="SSF47336">
    <property type="entry name" value="ACP-like"/>
    <property type="match status" value="1"/>
</dbReference>
<dbReference type="GeneID" id="54467661"/>
<dbReference type="SMART" id="SM00827">
    <property type="entry name" value="PKS_AT"/>
    <property type="match status" value="1"/>
</dbReference>
<dbReference type="InterPro" id="IPR020806">
    <property type="entry name" value="PKS_PP-bd"/>
</dbReference>
<feature type="domain" description="PKS/mFAS DH" evidence="12">
    <location>
        <begin position="999"/>
        <end position="1308"/>
    </location>
</feature>
<dbReference type="SUPFAM" id="SSF50129">
    <property type="entry name" value="GroES-like"/>
    <property type="match status" value="1"/>
</dbReference>
<name>A0A6A6Z6U4_9PEZI</name>
<dbReference type="InterPro" id="IPR016036">
    <property type="entry name" value="Malonyl_transacylase_ACP-bd"/>
</dbReference>
<dbReference type="InterPro" id="IPR029063">
    <property type="entry name" value="SAM-dependent_MTases_sf"/>
</dbReference>
<dbReference type="Gene3D" id="1.10.1200.10">
    <property type="entry name" value="ACP-like"/>
    <property type="match status" value="1"/>
</dbReference>
<dbReference type="Pfam" id="PF08659">
    <property type="entry name" value="KR"/>
    <property type="match status" value="1"/>
</dbReference>
<evidence type="ECO:0000313" key="14">
    <source>
        <dbReference type="Proteomes" id="UP000504636"/>
    </source>
</evidence>
<keyword evidence="2" id="KW-0597">Phosphoprotein</keyword>
<feature type="compositionally biased region" description="Polar residues" evidence="9">
    <location>
        <begin position="2505"/>
        <end position="2515"/>
    </location>
</feature>
<dbReference type="PROSITE" id="PS52019">
    <property type="entry name" value="PKS_MFAS_DH"/>
    <property type="match status" value="1"/>
</dbReference>
<keyword evidence="5" id="KW-0560">Oxidoreductase</keyword>
<dbReference type="InterPro" id="IPR011032">
    <property type="entry name" value="GroES-like_sf"/>
</dbReference>
<dbReference type="CDD" id="cd05274">
    <property type="entry name" value="KR_FAS_SDR_x"/>
    <property type="match status" value="1"/>
</dbReference>
<feature type="region of interest" description="Disordered" evidence="9">
    <location>
        <begin position="2491"/>
        <end position="2515"/>
    </location>
</feature>
<reference evidence="13 15" key="1">
    <citation type="journal article" date="2020" name="Stud. Mycol.">
        <title>101 Dothideomycetes genomes: a test case for predicting lifestyles and emergence of pathogens.</title>
        <authorList>
            <person name="Haridas S."/>
            <person name="Albert R."/>
            <person name="Binder M."/>
            <person name="Bloem J."/>
            <person name="Labutti K."/>
            <person name="Salamov A."/>
            <person name="Andreopoulos B."/>
            <person name="Baker S."/>
            <person name="Barry K."/>
            <person name="Bills G."/>
            <person name="Bluhm B."/>
            <person name="Cannon C."/>
            <person name="Castanera R."/>
            <person name="Culley D."/>
            <person name="Daum C."/>
            <person name="Ezra D."/>
            <person name="Gonzalez J."/>
            <person name="Henrissat B."/>
            <person name="Kuo A."/>
            <person name="Liang C."/>
            <person name="Lipzen A."/>
            <person name="Lutzoni F."/>
            <person name="Magnuson J."/>
            <person name="Mondo S."/>
            <person name="Nolan M."/>
            <person name="Ohm R."/>
            <person name="Pangilinan J."/>
            <person name="Park H.-J."/>
            <person name="Ramirez L."/>
            <person name="Alfaro M."/>
            <person name="Sun H."/>
            <person name="Tritt A."/>
            <person name="Yoshinaga Y."/>
            <person name="Zwiers L.-H."/>
            <person name="Turgeon B."/>
            <person name="Goodwin S."/>
            <person name="Spatafora J."/>
            <person name="Crous P."/>
            <person name="Grigoriev I."/>
        </authorList>
    </citation>
    <scope>NUCLEOTIDE SEQUENCE</scope>
    <source>
        <strain evidence="13 15">CBS 304.34</strain>
    </source>
</reference>
<dbReference type="Pfam" id="PF00550">
    <property type="entry name" value="PP-binding"/>
    <property type="match status" value="1"/>
</dbReference>
<keyword evidence="14" id="KW-1185">Reference proteome</keyword>
<reference evidence="15" key="2">
    <citation type="submission" date="2020-04" db="EMBL/GenBank/DDBJ databases">
        <authorList>
            <consortium name="NCBI Genome Project"/>
        </authorList>
    </citation>
    <scope>NUCLEOTIDE SEQUENCE</scope>
    <source>
        <strain evidence="15">CBS 304.34</strain>
    </source>
</reference>
<dbReference type="GO" id="GO:0030639">
    <property type="term" value="P:polyketide biosynthetic process"/>
    <property type="evidence" value="ECO:0007669"/>
    <property type="project" value="UniProtKB-ARBA"/>
</dbReference>
<dbReference type="SMART" id="SM00823">
    <property type="entry name" value="PKS_PP"/>
    <property type="match status" value="1"/>
</dbReference>
<evidence type="ECO:0000256" key="3">
    <source>
        <dbReference type="ARBA" id="ARBA00022679"/>
    </source>
</evidence>
<keyword evidence="3" id="KW-0808">Transferase</keyword>
<dbReference type="GO" id="GO:0016491">
    <property type="term" value="F:oxidoreductase activity"/>
    <property type="evidence" value="ECO:0007669"/>
    <property type="project" value="UniProtKB-KW"/>
</dbReference>
<proteinExistence type="predicted"/>
<dbReference type="Pfam" id="PF23114">
    <property type="entry name" value="NAD-bd_HRPKS_sdrA"/>
    <property type="match status" value="1"/>
</dbReference>
<dbReference type="PROSITE" id="PS50075">
    <property type="entry name" value="CARRIER"/>
    <property type="match status" value="1"/>
</dbReference>
<dbReference type="InterPro" id="IPR014043">
    <property type="entry name" value="Acyl_transferase_dom"/>
</dbReference>
<dbReference type="Gene3D" id="3.40.50.720">
    <property type="entry name" value="NAD(P)-binding Rossmann-like Domain"/>
    <property type="match status" value="1"/>
</dbReference>
<organism evidence="13">
    <name type="scientific">Mytilinidion resinicola</name>
    <dbReference type="NCBI Taxonomy" id="574789"/>
    <lineage>
        <taxon>Eukaryota</taxon>
        <taxon>Fungi</taxon>
        <taxon>Dikarya</taxon>
        <taxon>Ascomycota</taxon>
        <taxon>Pezizomycotina</taxon>
        <taxon>Dothideomycetes</taxon>
        <taxon>Pleosporomycetidae</taxon>
        <taxon>Mytilinidiales</taxon>
        <taxon>Mytilinidiaceae</taxon>
        <taxon>Mytilinidion</taxon>
    </lineage>
</organism>
<dbReference type="PROSITE" id="PS00012">
    <property type="entry name" value="PHOSPHOPANTETHEINE"/>
    <property type="match status" value="1"/>
</dbReference>
<evidence type="ECO:0000259" key="10">
    <source>
        <dbReference type="PROSITE" id="PS50075"/>
    </source>
</evidence>
<dbReference type="InterPro" id="IPR013217">
    <property type="entry name" value="Methyltransf_12"/>
</dbReference>
<dbReference type="SMART" id="SM00829">
    <property type="entry name" value="PKS_ER"/>
    <property type="match status" value="1"/>
</dbReference>
<dbReference type="Gene3D" id="3.90.180.10">
    <property type="entry name" value="Medium-chain alcohol dehydrogenases, catalytic domain"/>
    <property type="match status" value="1"/>
</dbReference>
<dbReference type="Gene3D" id="3.40.366.10">
    <property type="entry name" value="Malonyl-Coenzyme A Acyl Carrier Protein, domain 2"/>
    <property type="match status" value="1"/>
</dbReference>
<feature type="active site" description="Proton acceptor; for dehydratase activity" evidence="8">
    <location>
        <position position="1031"/>
    </location>
</feature>
<dbReference type="Pfam" id="PF02801">
    <property type="entry name" value="Ketoacyl-synt_C"/>
    <property type="match status" value="1"/>
</dbReference>
<dbReference type="Pfam" id="PF14765">
    <property type="entry name" value="PS-DH"/>
    <property type="match status" value="1"/>
</dbReference>
<evidence type="ECO:0000256" key="6">
    <source>
        <dbReference type="ARBA" id="ARBA00023268"/>
    </source>
</evidence>
<dbReference type="InterPro" id="IPR049551">
    <property type="entry name" value="PKS_DH_C"/>
</dbReference>
<reference evidence="15" key="3">
    <citation type="submission" date="2025-04" db="UniProtKB">
        <authorList>
            <consortium name="RefSeq"/>
        </authorList>
    </citation>
    <scope>IDENTIFICATION</scope>
    <source>
        <strain evidence="15">CBS 304.34</strain>
    </source>
</reference>
<feature type="region of interest" description="C-terminal hotdog fold" evidence="8">
    <location>
        <begin position="1152"/>
        <end position="1308"/>
    </location>
</feature>
<dbReference type="Gene3D" id="3.10.129.110">
    <property type="entry name" value="Polyketide synthase dehydratase"/>
    <property type="match status" value="1"/>
</dbReference>
<dbReference type="InterPro" id="IPR036291">
    <property type="entry name" value="NAD(P)-bd_dom_sf"/>
</dbReference>
<feature type="active site" description="Proton donor; for dehydratase activity" evidence="8">
    <location>
        <position position="1218"/>
    </location>
</feature>
<evidence type="ECO:0000256" key="5">
    <source>
        <dbReference type="ARBA" id="ARBA00023002"/>
    </source>
</evidence>
<dbReference type="Pfam" id="PF00109">
    <property type="entry name" value="ketoacyl-synt"/>
    <property type="match status" value="1"/>
</dbReference>
<evidence type="ECO:0000313" key="13">
    <source>
        <dbReference type="EMBL" id="KAF2816383.1"/>
    </source>
</evidence>
<dbReference type="Pfam" id="PF21089">
    <property type="entry name" value="PKS_DH_N"/>
    <property type="match status" value="1"/>
</dbReference>
<dbReference type="InterPro" id="IPR057326">
    <property type="entry name" value="KR_dom"/>
</dbReference>
<dbReference type="Pfam" id="PF08242">
    <property type="entry name" value="Methyltransf_12"/>
    <property type="match status" value="1"/>
</dbReference>
<dbReference type="Gene3D" id="3.40.50.150">
    <property type="entry name" value="Vaccinia Virus protein VP39"/>
    <property type="match status" value="1"/>
</dbReference>
<dbReference type="InterPro" id="IPR042104">
    <property type="entry name" value="PKS_dehydratase_sf"/>
</dbReference>
<feature type="domain" description="Ketosynthase family 3 (KS3)" evidence="11">
    <location>
        <begin position="54"/>
        <end position="480"/>
    </location>
</feature>
<dbReference type="InterPro" id="IPR016039">
    <property type="entry name" value="Thiolase-like"/>
</dbReference>
<dbReference type="PANTHER" id="PTHR43775">
    <property type="entry name" value="FATTY ACID SYNTHASE"/>
    <property type="match status" value="1"/>
</dbReference>
<evidence type="ECO:0000256" key="2">
    <source>
        <dbReference type="ARBA" id="ARBA00022553"/>
    </source>
</evidence>
<dbReference type="Pfam" id="PF00698">
    <property type="entry name" value="Acyl_transf_1"/>
    <property type="match status" value="1"/>
</dbReference>
<protein>
    <recommendedName>
        <fullName evidence="16">Polyketide synthase</fullName>
    </recommendedName>
</protein>
<evidence type="ECO:0000256" key="8">
    <source>
        <dbReference type="PROSITE-ProRule" id="PRU01363"/>
    </source>
</evidence>
<dbReference type="SUPFAM" id="SSF53335">
    <property type="entry name" value="S-adenosyl-L-methionine-dependent methyltransferases"/>
    <property type="match status" value="1"/>
</dbReference>
<evidence type="ECO:0000259" key="12">
    <source>
        <dbReference type="PROSITE" id="PS52019"/>
    </source>
</evidence>
<dbReference type="GO" id="GO:0004312">
    <property type="term" value="F:fatty acid synthase activity"/>
    <property type="evidence" value="ECO:0007669"/>
    <property type="project" value="TreeGrafter"/>
</dbReference>
<dbReference type="InterPro" id="IPR013149">
    <property type="entry name" value="ADH-like_C"/>
</dbReference>
<dbReference type="InterPro" id="IPR014031">
    <property type="entry name" value="Ketoacyl_synth_C"/>
</dbReference>
<evidence type="ECO:0000259" key="11">
    <source>
        <dbReference type="PROSITE" id="PS52004"/>
    </source>
</evidence>
<feature type="compositionally biased region" description="Polar residues" evidence="9">
    <location>
        <begin position="18"/>
        <end position="33"/>
    </location>
</feature>
<gene>
    <name evidence="13 15" type="ORF">BDZ99DRAFT_542807</name>
</gene>
<dbReference type="InterPro" id="IPR020807">
    <property type="entry name" value="PKS_DH"/>
</dbReference>
<dbReference type="InterPro" id="IPR013968">
    <property type="entry name" value="PKS_KR"/>
</dbReference>
<sequence length="2588" mass="285135">MALSNRNGPVNKNLPYLTHQTPQVNGEQRSNGYPSGLKEIKPEVRNTTDVATNAEPIAVVGFALKFPQQASTPSAFWDLLTRGASARTEVPVDRYNAEAFYRSKTNGPKAGTIRTKYGHFIDEPLDRFDAPFFSITPHEAECMDPQQRWLLETTYHALENAGLSLDHVNGSNTSVYVGSFYNDHETMVHKDIEIPNTYHATGSASSILANRVSWFYNLNGPSVAVNTACSGSLVALHLACQSLRTGETTMGLVCGSNLIFAPENTAGLSNLNFLSPDGKCFAFDERANGYARGEGIASLVIKPLSSAIRDGDTIRAVIRGTGVNSDGRTPGISQPSSEAQISLMRGVYSRFGLDMSRTRYFEAHGTGTAVGDPLEAEAISTVFNQSQQRDSPLYVGALKSNIGHLEGASGLAGVIKTILVLENASIPPNIWFDRVNPAIQEEWGLYFPTRQVPWPGEGLRRASVNSFGFGGTNAHAVIDDAESFLEEHNLQGNVHLRTRKSPIRAVIGTQTSKLLIWSGYDEGGIKRLREAYNSYFQRRTPNEAKEDVEYLENLAGTLSQRRSHLPWRTFSVCNGPKNLRNLDFATAIRVNPKLRVCFVFTGQGAQWPNMGKELMSHVVFRQSLEVSDAVLHEIGCQFSLYDESHTSKSSEIDRPEFCQPLCTAIQIALIELLAHWGIEPFAVVGHSSGEVAAAFCAGIISKTHALELAFFRGVAVAATIQTDLHRGGMIAVRMSPDKCEATLSNAASSRKSKHGALRVACYNSPQNLTLSGDDSEIDRLEQLLQAENIMAKKLNVGIAYHNAEHMQTAANLYRALIQDSHYNKNNADKSRKPRCFFMSSVRGTQFGPESDAAEIAAPDYWVDNLICPVRFTDGMRGLSSLLNIEEAKNDTHFVEIGPHSTLKSAIKENLPMGWNVEKCYSSVLSREQPAIGTALTMAGRLYCLGYPVDVAAVNSNSPKSKPERKVLADLPQYPFDHSRQYWLESRASTGYRNRRFPHNDLLGTPVSDWNPLEAQWNNRIVLEEKAFVKDHKVSGACVYPAAGMLVMAIEAARQLENPKLHPKGYRFENTVFSKSIMVPETNRGVETQFFLRKDEERSHQIATWYDFRLCLYEFGEWAQCCRGSIAVEYRLTDPDSHRRVAEQHTQISQSCRSSVVRGDFYTHLRNSGLDYGPFFQAADQIRWGDGSQGIGDVDIQQWVALSKTGSQSPCLIHPAALDCIIQIAFLGIAQGGQKHIPTLVPTGVKELWISADVSRHNYRDSVVQVSAQSYPNGSRNHTVNYTSLWKDSERPFLVGDLTLTSIGSESPVTKKNEYPVSLYHVDWKPDVNLLSSNSKSSAVLSCQAQPQPQESERVSLTEDTCFLAILEVLEAMGDARLTSPAQPAHYQKHLEWMRHQVNLRQGSDSWKSLLATKKNGPEAREQLWKKVESFGPEGKLIVRLSRVLLPIMRGEVDPLQVLFSDETLPDYYRCENPPPEVQNGIQKYVDWMAHMNPHMKVLEIGAGTGGMTKVVLDALGGKIAELGDEEYGEEARFSEYMFTDISPAFFGAAKKNFGRDGFLCKTLDIDREPRDQGFEVGSYDLVVASNVLHATRCLSTTLNNTRKLLKPGGKLILVEGISPNLMRTSFIFGLLHGWWLSTESFREWGPLVPANKWDELLRKNRFTGTDLVIDGADPASCLSSAIISDACPDQLVNGEKASKPSLVILRTEASTLQDSIASSIQDLAEKAGLQVTITSADSPHGISGSTCLFLQTMDRFSFQNPVEKEFDNLKKVFRDVEELLWVTQRSSSNTDTLEQDAIIGLSRSILSESEGLRTVTLALEDVKNVQRVSQHAWTVLHNYFRTTPAVLTRGYSEEIAEINGSLCVSRLLPAKNLQLHIESKETPLGFDLDTSYNPIVGDDDVEIETKAIGIQSGGSSINWAQISRSPIGREYAGVVTQVGRNAKQLFQIGAKVLALSNTGKVRSRNRFPAYLTHKILDGIDFEEAVAMPFSLIAAYDTLTNCARLRKGESVLVHDGSSALGQAAIQLAVLAGADVFVTVATEQEVNLVYDLCRIPVSHIFCRKASTYSKDIRRLTGGCGVDLVFSSLDSEGLRTSWECVASYGRVVEVGSPNEDASSVGSLPVPKDLKKNVFFARVDLIDLFQDRERITRVFSTVMDMIEKKKIVSLGHPNVYSASQFIDGFQDVDSRMSSCKVVVSFNSENDASTLIASKNLPFDAQATYLITGGLGGLGRSIVKWMVSEGARNLILLSRQGGESENSKSFVDSLKASGISVFAPKCDISDEEVVREVLQQAQERMAPIKGCIQASMVLKSAMFQNLSLDQWNDTLKSKVQGSINLEKHLPTDLDFFIFLSSVCGIIGASGQSNYAFGCAYQDALARYKVAMGKKAVSIDLGIVEGVGYTAEHQGADKFMRSLGMQPIPEDYIHALLAYYCDPSREIKESREAQLVAGIMTEEEMHRKGVVRPKFFSRPLLRHLKRPNHAVEKGPVLQAATTDATPSPATAKPESANTPTHTQSAASKAICGRLSDMIALSIEDIDPDKPLHAFGVDSLVAIEMRSWFKETLQADVPVFDILSNLSIDALAAKAVGGK</sequence>
<feature type="region of interest" description="Disordered" evidence="9">
    <location>
        <begin position="1"/>
        <end position="38"/>
    </location>
</feature>
<dbReference type="SUPFAM" id="SSF52151">
    <property type="entry name" value="FabD/lysophospholipase-like"/>
    <property type="match status" value="1"/>
</dbReference>
<dbReference type="SUPFAM" id="SSF51735">
    <property type="entry name" value="NAD(P)-binding Rossmann-fold domains"/>
    <property type="match status" value="2"/>
</dbReference>
<dbReference type="InterPro" id="IPR006162">
    <property type="entry name" value="Ppantetheine_attach_site"/>
</dbReference>
<evidence type="ECO:0000256" key="1">
    <source>
        <dbReference type="ARBA" id="ARBA00022450"/>
    </source>
</evidence>
<dbReference type="GO" id="GO:0006633">
    <property type="term" value="P:fatty acid biosynthetic process"/>
    <property type="evidence" value="ECO:0007669"/>
    <property type="project" value="TreeGrafter"/>
</dbReference>
<evidence type="ECO:0000256" key="7">
    <source>
        <dbReference type="ARBA" id="ARBA00023315"/>
    </source>
</evidence>
<dbReference type="InterPro" id="IPR036736">
    <property type="entry name" value="ACP-like_sf"/>
</dbReference>
<keyword evidence="6" id="KW-0511">Multifunctional enzyme</keyword>
<keyword evidence="4" id="KW-0521">NADP</keyword>
<feature type="compositionally biased region" description="Low complexity" evidence="9">
    <location>
        <begin position="2491"/>
        <end position="2503"/>
    </location>
</feature>
<dbReference type="EMBL" id="MU003693">
    <property type="protein sequence ID" value="KAF2816383.1"/>
    <property type="molecule type" value="Genomic_DNA"/>
</dbReference>
<dbReference type="Proteomes" id="UP000504636">
    <property type="component" value="Unplaced"/>
</dbReference>
<dbReference type="GO" id="GO:0031177">
    <property type="term" value="F:phosphopantetheine binding"/>
    <property type="evidence" value="ECO:0007669"/>
    <property type="project" value="InterPro"/>
</dbReference>
<dbReference type="CDD" id="cd02440">
    <property type="entry name" value="AdoMet_MTases"/>
    <property type="match status" value="1"/>
</dbReference>
<dbReference type="SMART" id="SM00826">
    <property type="entry name" value="PKS_DH"/>
    <property type="match status" value="1"/>
</dbReference>
<evidence type="ECO:0000256" key="4">
    <source>
        <dbReference type="ARBA" id="ARBA00022857"/>
    </source>
</evidence>
<dbReference type="PROSITE" id="PS52004">
    <property type="entry name" value="KS3_2"/>
    <property type="match status" value="1"/>
</dbReference>
<dbReference type="InterPro" id="IPR032821">
    <property type="entry name" value="PKS_assoc"/>
</dbReference>
<dbReference type="SUPFAM" id="SSF53901">
    <property type="entry name" value="Thiolase-like"/>
    <property type="match status" value="1"/>
</dbReference>
<feature type="region of interest" description="N-terminal hotdog fold" evidence="8">
    <location>
        <begin position="999"/>
        <end position="1132"/>
    </location>
</feature>
<dbReference type="InterPro" id="IPR001227">
    <property type="entry name" value="Ac_transferase_dom_sf"/>
</dbReference>
<accession>A0A6A6Z6U4</accession>
<dbReference type="InterPro" id="IPR049900">
    <property type="entry name" value="PKS_mFAS_DH"/>
</dbReference>
<evidence type="ECO:0008006" key="16">
    <source>
        <dbReference type="Google" id="ProtNLM"/>
    </source>
</evidence>
<dbReference type="InterPro" id="IPR009081">
    <property type="entry name" value="PP-bd_ACP"/>
</dbReference>
<keyword evidence="1" id="KW-0596">Phosphopantetheine</keyword>
<dbReference type="PANTHER" id="PTHR43775:SF29">
    <property type="entry name" value="ASPERFURANONE POLYKETIDE SYNTHASE AFOG-RELATED"/>
    <property type="match status" value="1"/>
</dbReference>
<dbReference type="SUPFAM" id="SSF55048">
    <property type="entry name" value="Probable ACP-binding domain of malonyl-CoA ACP transacylase"/>
    <property type="match status" value="1"/>
</dbReference>
<keyword evidence="7" id="KW-0012">Acyltransferase</keyword>
<feature type="domain" description="Carrier" evidence="10">
    <location>
        <begin position="2511"/>
        <end position="2588"/>
    </location>
</feature>
<dbReference type="Pfam" id="PF00107">
    <property type="entry name" value="ADH_zinc_N"/>
    <property type="match status" value="1"/>
</dbReference>
<dbReference type="InterPro" id="IPR016035">
    <property type="entry name" value="Acyl_Trfase/lysoPLipase"/>
</dbReference>
<dbReference type="OrthoDB" id="329835at2759"/>
<dbReference type="InterPro" id="IPR049552">
    <property type="entry name" value="PKS_DH_N"/>
</dbReference>